<dbReference type="PANTHER" id="PTHR33747">
    <property type="entry name" value="UPF0225 PROTEIN SCO1677"/>
    <property type="match status" value="1"/>
</dbReference>
<protein>
    <submittedName>
        <fullName evidence="2">YchJ family protein</fullName>
    </submittedName>
</protein>
<name>A0A7C9QUI3_9PROT</name>
<keyword evidence="3" id="KW-1185">Reference proteome</keyword>
<dbReference type="InterPro" id="IPR048469">
    <property type="entry name" value="YchJ-like_M"/>
</dbReference>
<organism evidence="2 3">
    <name type="scientific">Magnetospirillum aberrantis SpK</name>
    <dbReference type="NCBI Taxonomy" id="908842"/>
    <lineage>
        <taxon>Bacteria</taxon>
        <taxon>Pseudomonadati</taxon>
        <taxon>Pseudomonadota</taxon>
        <taxon>Alphaproteobacteria</taxon>
        <taxon>Rhodospirillales</taxon>
        <taxon>Rhodospirillaceae</taxon>
        <taxon>Magnetospirillum</taxon>
    </lineage>
</organism>
<evidence type="ECO:0000313" key="3">
    <source>
        <dbReference type="Proteomes" id="UP000480684"/>
    </source>
</evidence>
<dbReference type="PANTHER" id="PTHR33747:SF1">
    <property type="entry name" value="ADENYLATE CYCLASE-ASSOCIATED CAP C-TERMINAL DOMAIN-CONTAINING PROTEIN"/>
    <property type="match status" value="1"/>
</dbReference>
<dbReference type="Gene3D" id="3.10.450.50">
    <property type="match status" value="1"/>
</dbReference>
<accession>A0A7C9QUI3</accession>
<evidence type="ECO:0000259" key="1">
    <source>
        <dbReference type="Pfam" id="PF17775"/>
    </source>
</evidence>
<evidence type="ECO:0000313" key="2">
    <source>
        <dbReference type="EMBL" id="NFV80399.1"/>
    </source>
</evidence>
<dbReference type="SUPFAM" id="SSF54427">
    <property type="entry name" value="NTF2-like"/>
    <property type="match status" value="1"/>
</dbReference>
<proteinExistence type="predicted"/>
<dbReference type="Pfam" id="PF17775">
    <property type="entry name" value="YchJ_M-like"/>
    <property type="match status" value="1"/>
</dbReference>
<sequence length="157" mass="17053">MSLCPCSSGRSLVECCQPVIDGVPAPSAESLMRARYTAFVSGRMDFLDRTLAPEKRDDVDHAEVEASAREAQGLGLDVRASQQDGDTATVEYVARFRLHGQQVAHHELARFRREGGEWLYVDGDVNPKAAPRVAAKVGRNDPCPCGSGQKYKKCCGA</sequence>
<dbReference type="InterPro" id="IPR032710">
    <property type="entry name" value="NTF2-like_dom_sf"/>
</dbReference>
<dbReference type="Proteomes" id="UP000480684">
    <property type="component" value="Unassembled WGS sequence"/>
</dbReference>
<reference evidence="2 3" key="1">
    <citation type="submission" date="2020-02" db="EMBL/GenBank/DDBJ databases">
        <authorList>
            <person name="Dziuba M."/>
            <person name="Kuznetsov B."/>
            <person name="Mardanov A."/>
            <person name="Ravin N."/>
            <person name="Grouzdev D."/>
        </authorList>
    </citation>
    <scope>NUCLEOTIDE SEQUENCE [LARGE SCALE GENOMIC DNA]</scope>
    <source>
        <strain evidence="2 3">SpK</strain>
    </source>
</reference>
<dbReference type="InterPro" id="IPR004027">
    <property type="entry name" value="SEC_C_motif"/>
</dbReference>
<dbReference type="AlphaFoldDB" id="A0A7C9QUI3"/>
<dbReference type="Pfam" id="PF02810">
    <property type="entry name" value="SEC-C"/>
    <property type="match status" value="1"/>
</dbReference>
<gene>
    <name evidence="2" type="ORF">G4223_09775</name>
</gene>
<dbReference type="EMBL" id="JAAIYP010000036">
    <property type="protein sequence ID" value="NFV80399.1"/>
    <property type="molecule type" value="Genomic_DNA"/>
</dbReference>
<dbReference type="SUPFAM" id="SSF103642">
    <property type="entry name" value="Sec-C motif"/>
    <property type="match status" value="1"/>
</dbReference>
<feature type="domain" description="YchJ-like middle NTF2-like" evidence="1">
    <location>
        <begin position="27"/>
        <end position="123"/>
    </location>
</feature>
<comment type="caution">
    <text evidence="2">The sequence shown here is derived from an EMBL/GenBank/DDBJ whole genome shotgun (WGS) entry which is preliminary data.</text>
</comment>